<evidence type="ECO:0000313" key="8">
    <source>
        <dbReference type="Proteomes" id="UP001497497"/>
    </source>
</evidence>
<dbReference type="GO" id="GO:0016020">
    <property type="term" value="C:membrane"/>
    <property type="evidence" value="ECO:0007669"/>
    <property type="project" value="UniProtKB-SubCell"/>
</dbReference>
<evidence type="ECO:0000313" key="7">
    <source>
        <dbReference type="EMBL" id="CAL1533160.1"/>
    </source>
</evidence>
<sequence>MKKAKQTALLDKAHLWTVRTMMGITVAGSILLTYQIFSYFSNVRPTRLEEKRKVKEIEIALEQQEKEAELLRRQKEAEQVLRY</sequence>
<keyword evidence="8" id="KW-1185">Reference proteome</keyword>
<dbReference type="EMBL" id="CAXITT010000135">
    <property type="protein sequence ID" value="CAL1533160.1"/>
    <property type="molecule type" value="Genomic_DNA"/>
</dbReference>
<name>A0AAV2HI65_LYMST</name>
<feature type="coiled-coil region" evidence="5">
    <location>
        <begin position="47"/>
        <end position="81"/>
    </location>
</feature>
<evidence type="ECO:0000256" key="6">
    <source>
        <dbReference type="SAM" id="Phobius"/>
    </source>
</evidence>
<keyword evidence="2 6" id="KW-0812">Transmembrane</keyword>
<evidence type="ECO:0000256" key="3">
    <source>
        <dbReference type="ARBA" id="ARBA00022989"/>
    </source>
</evidence>
<keyword evidence="3 6" id="KW-1133">Transmembrane helix</keyword>
<accession>A0AAV2HI65</accession>
<gene>
    <name evidence="7" type="ORF">GSLYS_00007178001</name>
</gene>
<comment type="subcellular location">
    <subcellularLocation>
        <location evidence="1">Membrane</location>
        <topology evidence="1">Single-pass membrane protein</topology>
    </subcellularLocation>
</comment>
<comment type="caution">
    <text evidence="7">The sequence shown here is derived from an EMBL/GenBank/DDBJ whole genome shotgun (WGS) entry which is preliminary data.</text>
</comment>
<proteinExistence type="predicted"/>
<dbReference type="Proteomes" id="UP001497497">
    <property type="component" value="Unassembled WGS sequence"/>
</dbReference>
<evidence type="ECO:0000256" key="5">
    <source>
        <dbReference type="SAM" id="Coils"/>
    </source>
</evidence>
<dbReference type="InterPro" id="IPR029208">
    <property type="entry name" value="COX14"/>
</dbReference>
<dbReference type="Pfam" id="PF14880">
    <property type="entry name" value="COX14"/>
    <property type="match status" value="1"/>
</dbReference>
<dbReference type="AlphaFoldDB" id="A0AAV2HI65"/>
<evidence type="ECO:0000256" key="4">
    <source>
        <dbReference type="ARBA" id="ARBA00023136"/>
    </source>
</evidence>
<keyword evidence="5" id="KW-0175">Coiled coil</keyword>
<reference evidence="7 8" key="1">
    <citation type="submission" date="2024-04" db="EMBL/GenBank/DDBJ databases">
        <authorList>
            <consortium name="Genoscope - CEA"/>
            <person name="William W."/>
        </authorList>
    </citation>
    <scope>NUCLEOTIDE SEQUENCE [LARGE SCALE GENOMIC DNA]</scope>
</reference>
<keyword evidence="4 6" id="KW-0472">Membrane</keyword>
<evidence type="ECO:0000256" key="2">
    <source>
        <dbReference type="ARBA" id="ARBA00022692"/>
    </source>
</evidence>
<organism evidence="7 8">
    <name type="scientific">Lymnaea stagnalis</name>
    <name type="common">Great pond snail</name>
    <name type="synonym">Helix stagnalis</name>
    <dbReference type="NCBI Taxonomy" id="6523"/>
    <lineage>
        <taxon>Eukaryota</taxon>
        <taxon>Metazoa</taxon>
        <taxon>Spiralia</taxon>
        <taxon>Lophotrochozoa</taxon>
        <taxon>Mollusca</taxon>
        <taxon>Gastropoda</taxon>
        <taxon>Heterobranchia</taxon>
        <taxon>Euthyneura</taxon>
        <taxon>Panpulmonata</taxon>
        <taxon>Hygrophila</taxon>
        <taxon>Lymnaeoidea</taxon>
        <taxon>Lymnaeidae</taxon>
        <taxon>Lymnaea</taxon>
    </lineage>
</organism>
<evidence type="ECO:0000256" key="1">
    <source>
        <dbReference type="ARBA" id="ARBA00004167"/>
    </source>
</evidence>
<feature type="transmembrane region" description="Helical" evidence="6">
    <location>
        <begin position="21"/>
        <end position="40"/>
    </location>
</feature>
<protein>
    <submittedName>
        <fullName evidence="7">Uncharacterized protein</fullName>
    </submittedName>
</protein>